<keyword evidence="2" id="KW-0418">Kinase</keyword>
<feature type="domain" description="DAGKc" evidence="1">
    <location>
        <begin position="16"/>
        <end position="146"/>
    </location>
</feature>
<proteinExistence type="predicted"/>
<dbReference type="Pfam" id="PF00781">
    <property type="entry name" value="DAGK_cat"/>
    <property type="match status" value="1"/>
</dbReference>
<dbReference type="InterPro" id="IPR017438">
    <property type="entry name" value="ATP-NAD_kinase_N"/>
</dbReference>
<dbReference type="EMBL" id="JBELQE010000094">
    <property type="protein sequence ID" value="MER2251983.1"/>
    <property type="molecule type" value="Genomic_DNA"/>
</dbReference>
<name>A0ABV1QRF2_9HYPH</name>
<reference evidence="2 3" key="1">
    <citation type="submission" date="2024-06" db="EMBL/GenBank/DDBJ databases">
        <authorList>
            <person name="Campbell A.G."/>
        </authorList>
    </citation>
    <scope>NUCLEOTIDE SEQUENCE [LARGE SCALE GENOMIC DNA]</scope>
    <source>
        <strain evidence="2 3">EM12</strain>
    </source>
</reference>
<dbReference type="PROSITE" id="PS50146">
    <property type="entry name" value="DAGK"/>
    <property type="match status" value="1"/>
</dbReference>
<organism evidence="2 3">
    <name type="scientific">Methylorubrum podarium</name>
    <dbReference type="NCBI Taxonomy" id="200476"/>
    <lineage>
        <taxon>Bacteria</taxon>
        <taxon>Pseudomonadati</taxon>
        <taxon>Pseudomonadota</taxon>
        <taxon>Alphaproteobacteria</taxon>
        <taxon>Hyphomicrobiales</taxon>
        <taxon>Methylobacteriaceae</taxon>
        <taxon>Methylorubrum</taxon>
    </lineage>
</organism>
<dbReference type="Gene3D" id="2.60.200.40">
    <property type="match status" value="1"/>
</dbReference>
<dbReference type="RefSeq" id="WP_350396350.1">
    <property type="nucleotide sequence ID" value="NZ_JBELQE010000094.1"/>
</dbReference>
<dbReference type="Gene3D" id="3.40.50.10330">
    <property type="entry name" value="Probable inorganic polyphosphate/atp-NAD kinase, domain 1"/>
    <property type="match status" value="1"/>
</dbReference>
<dbReference type="GO" id="GO:0016301">
    <property type="term" value="F:kinase activity"/>
    <property type="evidence" value="ECO:0007669"/>
    <property type="project" value="UniProtKB-KW"/>
</dbReference>
<dbReference type="SUPFAM" id="SSF111331">
    <property type="entry name" value="NAD kinase/diacylglycerol kinase-like"/>
    <property type="match status" value="1"/>
</dbReference>
<evidence type="ECO:0000313" key="2">
    <source>
        <dbReference type="EMBL" id="MER2251983.1"/>
    </source>
</evidence>
<protein>
    <submittedName>
        <fullName evidence="2">Diacylglycerol kinase family protein</fullName>
    </submittedName>
</protein>
<gene>
    <name evidence="2" type="ORF">ABS772_18860</name>
</gene>
<dbReference type="Proteomes" id="UP001480955">
    <property type="component" value="Unassembled WGS sequence"/>
</dbReference>
<comment type="caution">
    <text evidence="2">The sequence shown here is derived from an EMBL/GenBank/DDBJ whole genome shotgun (WGS) entry which is preliminary data.</text>
</comment>
<dbReference type="InterPro" id="IPR001206">
    <property type="entry name" value="Diacylglycerol_kinase_cat_dom"/>
</dbReference>
<accession>A0ABV1QRF2</accession>
<evidence type="ECO:0000313" key="3">
    <source>
        <dbReference type="Proteomes" id="UP001480955"/>
    </source>
</evidence>
<evidence type="ECO:0000259" key="1">
    <source>
        <dbReference type="PROSITE" id="PS50146"/>
    </source>
</evidence>
<dbReference type="Pfam" id="PF19279">
    <property type="entry name" value="YegS_C"/>
    <property type="match status" value="1"/>
</dbReference>
<keyword evidence="2" id="KW-0808">Transferase</keyword>
<dbReference type="InterPro" id="IPR045540">
    <property type="entry name" value="YegS/DAGK_C"/>
</dbReference>
<sequence length="317" mass="33913">MAATLKPAPSGGWGTPEDMRIVLVANAASGSFADGPTPDAIRARLRAAGLDLLPEPDETLPLLERLRAALRTEGVAAVAVAGGDGTLNCAAGVLAGSGVALGILPLGTMNLLAKDLGIPLDLDGAVAVLRAGHARAVDVGSVNGHLFLINSVLGMPARMVRHREVFRGRRLGMPALLRLAAATLRHLGPYPRLSAVLSEGGRRTRLRVRLLAVVNNDYAEGPGKILERSQVDGGELTLYIARRLSPWRVVRLALGFGLGRWRRLPGLERRSATRFAVSARRRALRVMNDGEVRLIAPPLRYRLMPRALTVIVPEPER</sequence>
<keyword evidence="3" id="KW-1185">Reference proteome</keyword>
<dbReference type="InterPro" id="IPR016064">
    <property type="entry name" value="NAD/diacylglycerol_kinase_sf"/>
</dbReference>